<dbReference type="InterPro" id="IPR052944">
    <property type="entry name" value="Sporulation_related"/>
</dbReference>
<dbReference type="Proteomes" id="UP001501147">
    <property type="component" value="Unassembled WGS sequence"/>
</dbReference>
<comment type="caution">
    <text evidence="3">The sequence shown here is derived from an EMBL/GenBank/DDBJ whole genome shotgun (WGS) entry which is preliminary data.</text>
</comment>
<organism evidence="3 4">
    <name type="scientific">Streptomyces sanyensis</name>
    <dbReference type="NCBI Taxonomy" id="568869"/>
    <lineage>
        <taxon>Bacteria</taxon>
        <taxon>Bacillati</taxon>
        <taxon>Actinomycetota</taxon>
        <taxon>Actinomycetes</taxon>
        <taxon>Kitasatosporales</taxon>
        <taxon>Streptomycetaceae</taxon>
        <taxon>Streptomyces</taxon>
    </lineage>
</organism>
<keyword evidence="2" id="KW-0472">Membrane</keyword>
<keyword evidence="2" id="KW-0812">Transmembrane</keyword>
<sequence>MAPNDSAHSADREQEPAAGRRKAARYAVPMAVAAVAAGTIGLVPALAASGDPELPEITARQLIEKIAASDTQQLSGTVKISTDLGLPALDGLAGAVAGGADSSADPQSRLTELATGTHTLRVAADGPDRQRLTVVDGSDEYTLIHDGDELWAYDSASNEVFHAEDPEGSGPAAERDGAPLAAPLTPKELTDRLLELSDDTTSYEVDGTARIAGRDAYRLVVRPEQKGSTVGAVTIAVDARTGTPLKATLTAGDGGKAVVDVGFTRVDFAKPAASTFSFTPPKGARVTEADEAAAREAAEEAGSPVGELLPGGGAEDVGAVDVIGEGWTAVAVLEGPSGGAGQEKAPSAADGLPGGAGAFLDSLGDKVSGKFGTGTVFSTRLVNALLTDDGTVYVGAVTKDALVGIADGAR</sequence>
<feature type="region of interest" description="Disordered" evidence="1">
    <location>
        <begin position="1"/>
        <end position="23"/>
    </location>
</feature>
<keyword evidence="3" id="KW-0449">Lipoprotein</keyword>
<dbReference type="InterPro" id="IPR019207">
    <property type="entry name" value="DUF2092"/>
</dbReference>
<evidence type="ECO:0000313" key="3">
    <source>
        <dbReference type="EMBL" id="GAA4782445.1"/>
    </source>
</evidence>
<name>A0ABP9AKF3_9ACTN</name>
<proteinExistence type="predicted"/>
<dbReference type="PANTHER" id="PTHR37507">
    <property type="entry name" value="SPORULATION PROTEIN YDCC"/>
    <property type="match status" value="1"/>
</dbReference>
<feature type="transmembrane region" description="Helical" evidence="2">
    <location>
        <begin position="26"/>
        <end position="47"/>
    </location>
</feature>
<feature type="region of interest" description="Disordered" evidence="1">
    <location>
        <begin position="161"/>
        <end position="182"/>
    </location>
</feature>
<evidence type="ECO:0000313" key="4">
    <source>
        <dbReference type="Proteomes" id="UP001501147"/>
    </source>
</evidence>
<dbReference type="Gene3D" id="2.50.20.10">
    <property type="entry name" value="Lipoprotein localisation LolA/LolB/LppX"/>
    <property type="match status" value="1"/>
</dbReference>
<dbReference type="EMBL" id="BAABJV010000009">
    <property type="protein sequence ID" value="GAA4782445.1"/>
    <property type="molecule type" value="Genomic_DNA"/>
</dbReference>
<dbReference type="RefSeq" id="WP_345614423.1">
    <property type="nucleotide sequence ID" value="NZ_BAABJV010000009.1"/>
</dbReference>
<reference evidence="4" key="1">
    <citation type="journal article" date="2019" name="Int. J. Syst. Evol. Microbiol.">
        <title>The Global Catalogue of Microorganisms (GCM) 10K type strain sequencing project: providing services to taxonomists for standard genome sequencing and annotation.</title>
        <authorList>
            <consortium name="The Broad Institute Genomics Platform"/>
            <consortium name="The Broad Institute Genome Sequencing Center for Infectious Disease"/>
            <person name="Wu L."/>
            <person name="Ma J."/>
        </authorList>
    </citation>
    <scope>NUCLEOTIDE SEQUENCE [LARGE SCALE GENOMIC DNA]</scope>
    <source>
        <strain evidence="4">JCM 18324</strain>
    </source>
</reference>
<evidence type="ECO:0000256" key="1">
    <source>
        <dbReference type="SAM" id="MobiDB-lite"/>
    </source>
</evidence>
<keyword evidence="2" id="KW-1133">Transmembrane helix</keyword>
<gene>
    <name evidence="3" type="ORF">GCM10023329_35530</name>
</gene>
<protein>
    <submittedName>
        <fullName evidence="3">Outer membrane lipoprotein carrier protein LolA</fullName>
    </submittedName>
</protein>
<dbReference type="InterPro" id="IPR029046">
    <property type="entry name" value="LolA/LolB/LppX"/>
</dbReference>
<evidence type="ECO:0000256" key="2">
    <source>
        <dbReference type="SAM" id="Phobius"/>
    </source>
</evidence>
<dbReference type="Pfam" id="PF09865">
    <property type="entry name" value="DUF2092"/>
    <property type="match status" value="1"/>
</dbReference>
<dbReference type="SUPFAM" id="SSF89392">
    <property type="entry name" value="Prokaryotic lipoproteins and lipoprotein localization factors"/>
    <property type="match status" value="1"/>
</dbReference>
<keyword evidence="4" id="KW-1185">Reference proteome</keyword>
<dbReference type="PANTHER" id="PTHR37507:SF2">
    <property type="entry name" value="SPORULATION PROTEIN YDCC"/>
    <property type="match status" value="1"/>
</dbReference>
<accession>A0ABP9AKF3</accession>